<dbReference type="PANTHER" id="PTHR38445:SF7">
    <property type="entry name" value="GNTR-FAMILY TRANSCRIPTIONAL REGULATOR"/>
    <property type="match status" value="1"/>
</dbReference>
<dbReference type="Gene3D" id="1.10.10.10">
    <property type="entry name" value="Winged helix-like DNA-binding domain superfamily/Winged helix DNA-binding domain"/>
    <property type="match status" value="1"/>
</dbReference>
<evidence type="ECO:0000259" key="5">
    <source>
        <dbReference type="PROSITE" id="PS50949"/>
    </source>
</evidence>
<sequence>MQNGKDVAEPPGRRSGAPVRQRVRAQIVQQIAEGLLPAGAALPSVRELAEAAGVAPMTVTRVYAELKEAGLVEARAGSGTFVADSPLSRPGPRAAAAALRAEVDALVNRALSAGLRPEDVLALLTSRALERLSERKRPSIVMVGLFAAATESYAARVAAQVADAATVAPLVLGPDPVADAAMLGAADLVVTFPTIQTRVAALVPGARIVPIRFIPAESTRMALAVIDPLARVAVVSRFADFLPVLELGVRRFAPHVSGVTAMDMEAPGLAHAVREADVVVLSTGAEAAGDLARPGAARIEYRHIPDPGDIERLVLPWLRGEAEAEERRKEAS</sequence>
<dbReference type="InterPro" id="IPR000524">
    <property type="entry name" value="Tscrpt_reg_HTH_GntR"/>
</dbReference>
<evidence type="ECO:0000256" key="4">
    <source>
        <dbReference type="SAM" id="MobiDB-lite"/>
    </source>
</evidence>
<dbReference type="PROSITE" id="PS50949">
    <property type="entry name" value="HTH_GNTR"/>
    <property type="match status" value="1"/>
</dbReference>
<feature type="region of interest" description="Disordered" evidence="4">
    <location>
        <begin position="1"/>
        <end position="20"/>
    </location>
</feature>
<dbReference type="SMART" id="SM00345">
    <property type="entry name" value="HTH_GNTR"/>
    <property type="match status" value="1"/>
</dbReference>
<dbReference type="InterPro" id="IPR036390">
    <property type="entry name" value="WH_DNA-bd_sf"/>
</dbReference>
<dbReference type="Proteomes" id="UP000305709">
    <property type="component" value="Unassembled WGS sequence"/>
</dbReference>
<dbReference type="CDD" id="cd07377">
    <property type="entry name" value="WHTH_GntR"/>
    <property type="match status" value="1"/>
</dbReference>
<accession>A0A5C4N6Y2</accession>
<evidence type="ECO:0000256" key="1">
    <source>
        <dbReference type="ARBA" id="ARBA00023015"/>
    </source>
</evidence>
<evidence type="ECO:0000313" key="7">
    <source>
        <dbReference type="Proteomes" id="UP000305709"/>
    </source>
</evidence>
<reference evidence="6 7" key="1">
    <citation type="submission" date="2019-06" db="EMBL/GenBank/DDBJ databases">
        <authorList>
            <person name="Jiang L."/>
        </authorList>
    </citation>
    <scope>NUCLEOTIDE SEQUENCE [LARGE SCALE GENOMIC DNA]</scope>
    <source>
        <strain evidence="6 7">YIM 48858</strain>
    </source>
</reference>
<dbReference type="AlphaFoldDB" id="A0A5C4N6Y2"/>
<dbReference type="OrthoDB" id="7173258at2"/>
<dbReference type="Pfam" id="PF00392">
    <property type="entry name" value="GntR"/>
    <property type="match status" value="1"/>
</dbReference>
<name>A0A5C4N6Y2_9RHOB</name>
<dbReference type="GO" id="GO:0003700">
    <property type="term" value="F:DNA-binding transcription factor activity"/>
    <property type="evidence" value="ECO:0007669"/>
    <property type="project" value="InterPro"/>
</dbReference>
<dbReference type="GO" id="GO:0003677">
    <property type="term" value="F:DNA binding"/>
    <property type="evidence" value="ECO:0007669"/>
    <property type="project" value="UniProtKB-KW"/>
</dbReference>
<keyword evidence="1" id="KW-0805">Transcription regulation</keyword>
<feature type="compositionally biased region" description="Basic and acidic residues" evidence="4">
    <location>
        <begin position="1"/>
        <end position="12"/>
    </location>
</feature>
<dbReference type="InterPro" id="IPR036388">
    <property type="entry name" value="WH-like_DNA-bd_sf"/>
</dbReference>
<gene>
    <name evidence="6" type="ORF">FHG71_21245</name>
</gene>
<protein>
    <submittedName>
        <fullName evidence="6">GntR family transcriptional regulator</fullName>
    </submittedName>
</protein>
<keyword evidence="7" id="KW-1185">Reference proteome</keyword>
<evidence type="ECO:0000313" key="6">
    <source>
        <dbReference type="EMBL" id="TNC61389.1"/>
    </source>
</evidence>
<dbReference type="PANTHER" id="PTHR38445">
    <property type="entry name" value="HTH-TYPE TRANSCRIPTIONAL REPRESSOR YTRA"/>
    <property type="match status" value="1"/>
</dbReference>
<comment type="caution">
    <text evidence="6">The sequence shown here is derived from an EMBL/GenBank/DDBJ whole genome shotgun (WGS) entry which is preliminary data.</text>
</comment>
<proteinExistence type="predicted"/>
<dbReference type="SUPFAM" id="SSF46785">
    <property type="entry name" value="Winged helix' DNA-binding domain"/>
    <property type="match status" value="1"/>
</dbReference>
<evidence type="ECO:0000256" key="2">
    <source>
        <dbReference type="ARBA" id="ARBA00023125"/>
    </source>
</evidence>
<dbReference type="EMBL" id="VDFV01000068">
    <property type="protein sequence ID" value="TNC61389.1"/>
    <property type="molecule type" value="Genomic_DNA"/>
</dbReference>
<keyword evidence="3" id="KW-0804">Transcription</keyword>
<evidence type="ECO:0000256" key="3">
    <source>
        <dbReference type="ARBA" id="ARBA00023163"/>
    </source>
</evidence>
<keyword evidence="2" id="KW-0238">DNA-binding</keyword>
<feature type="domain" description="HTH gntR-type" evidence="5">
    <location>
        <begin position="17"/>
        <end position="85"/>
    </location>
</feature>
<organism evidence="6 7">
    <name type="scientific">Rubellimicrobium roseum</name>
    <dbReference type="NCBI Taxonomy" id="687525"/>
    <lineage>
        <taxon>Bacteria</taxon>
        <taxon>Pseudomonadati</taxon>
        <taxon>Pseudomonadota</taxon>
        <taxon>Alphaproteobacteria</taxon>
        <taxon>Rhodobacterales</taxon>
        <taxon>Roseobacteraceae</taxon>
        <taxon>Rubellimicrobium</taxon>
    </lineage>
</organism>